<keyword evidence="4" id="KW-1185">Reference proteome</keyword>
<reference evidence="4" key="1">
    <citation type="journal article" date="2006" name="PLoS Biol.">
        <title>Macronuclear genome sequence of the ciliate Tetrahymena thermophila, a model eukaryote.</title>
        <authorList>
            <person name="Eisen J.A."/>
            <person name="Coyne R.S."/>
            <person name="Wu M."/>
            <person name="Wu D."/>
            <person name="Thiagarajan M."/>
            <person name="Wortman J.R."/>
            <person name="Badger J.H."/>
            <person name="Ren Q."/>
            <person name="Amedeo P."/>
            <person name="Jones K.M."/>
            <person name="Tallon L.J."/>
            <person name="Delcher A.L."/>
            <person name="Salzberg S.L."/>
            <person name="Silva J.C."/>
            <person name="Haas B.J."/>
            <person name="Majoros W.H."/>
            <person name="Farzad M."/>
            <person name="Carlton J.M."/>
            <person name="Smith R.K. Jr."/>
            <person name="Garg J."/>
            <person name="Pearlman R.E."/>
            <person name="Karrer K.M."/>
            <person name="Sun L."/>
            <person name="Manning G."/>
            <person name="Elde N.C."/>
            <person name="Turkewitz A.P."/>
            <person name="Asai D.J."/>
            <person name="Wilkes D.E."/>
            <person name="Wang Y."/>
            <person name="Cai H."/>
            <person name="Collins K."/>
            <person name="Stewart B.A."/>
            <person name="Lee S.R."/>
            <person name="Wilamowska K."/>
            <person name="Weinberg Z."/>
            <person name="Ruzzo W.L."/>
            <person name="Wloga D."/>
            <person name="Gaertig J."/>
            <person name="Frankel J."/>
            <person name="Tsao C.-C."/>
            <person name="Gorovsky M.A."/>
            <person name="Keeling P.J."/>
            <person name="Waller R.F."/>
            <person name="Patron N.J."/>
            <person name="Cherry J.M."/>
            <person name="Stover N.A."/>
            <person name="Krieger C.J."/>
            <person name="del Toro C."/>
            <person name="Ryder H.F."/>
            <person name="Williamson S.C."/>
            <person name="Barbeau R.A."/>
            <person name="Hamilton E.P."/>
            <person name="Orias E."/>
        </authorList>
    </citation>
    <scope>NUCLEOTIDE SEQUENCE [LARGE SCALE GENOMIC DNA]</scope>
    <source>
        <strain evidence="4">SB210</strain>
    </source>
</reference>
<feature type="region of interest" description="Disordered" evidence="2">
    <location>
        <begin position="1"/>
        <end position="20"/>
    </location>
</feature>
<evidence type="ECO:0000313" key="4">
    <source>
        <dbReference type="Proteomes" id="UP000009168"/>
    </source>
</evidence>
<dbReference type="RefSeq" id="XP_001028102.1">
    <property type="nucleotide sequence ID" value="XM_001028102.1"/>
</dbReference>
<feature type="compositionally biased region" description="Low complexity" evidence="2">
    <location>
        <begin position="1"/>
        <end position="14"/>
    </location>
</feature>
<evidence type="ECO:0000256" key="2">
    <source>
        <dbReference type="SAM" id="MobiDB-lite"/>
    </source>
</evidence>
<dbReference type="KEGG" id="tet:TTHERM_00526910"/>
<feature type="coiled-coil region" evidence="1">
    <location>
        <begin position="245"/>
        <end position="356"/>
    </location>
</feature>
<evidence type="ECO:0000256" key="1">
    <source>
        <dbReference type="SAM" id="Coils"/>
    </source>
</evidence>
<protein>
    <submittedName>
        <fullName evidence="3">Uncharacterized protein</fullName>
    </submittedName>
</protein>
<dbReference type="AlphaFoldDB" id="I7MB85"/>
<dbReference type="GeneID" id="7827565"/>
<keyword evidence="1" id="KW-0175">Coiled coil</keyword>
<dbReference type="Proteomes" id="UP000009168">
    <property type="component" value="Unassembled WGS sequence"/>
</dbReference>
<name>I7MB85_TETTS</name>
<proteinExistence type="predicted"/>
<dbReference type="STRING" id="312017.I7MB85"/>
<evidence type="ECO:0000313" key="3">
    <source>
        <dbReference type="EMBL" id="EAS07860.1"/>
    </source>
</evidence>
<feature type="coiled-coil region" evidence="1">
    <location>
        <begin position="39"/>
        <end position="104"/>
    </location>
</feature>
<organism evidence="3 4">
    <name type="scientific">Tetrahymena thermophila (strain SB210)</name>
    <dbReference type="NCBI Taxonomy" id="312017"/>
    <lineage>
        <taxon>Eukaryota</taxon>
        <taxon>Sar</taxon>
        <taxon>Alveolata</taxon>
        <taxon>Ciliophora</taxon>
        <taxon>Intramacronucleata</taxon>
        <taxon>Oligohymenophorea</taxon>
        <taxon>Hymenostomatida</taxon>
        <taxon>Tetrahymenina</taxon>
        <taxon>Tetrahymenidae</taxon>
        <taxon>Tetrahymena</taxon>
    </lineage>
</organism>
<sequence>MQVQQPFQQQNQDPNDLEHTPDSILKAAWQKINQNSIQLQTYEQQLIKKDKEIEQLKEELKMQQEYSQKVQFEARLKSENRQLFDQLNQTCDELRRKLSNQAYEKDSEINSLRGEIKRLNEIFMGYKARDYQIEKYKLAITNMDENEKRYKDIIRDKDSEIDQLNKRLVKGDDNQYDEFVTRIKVMDQEIQNLQHLIVQKDKQILDSKQKIQELVEFNKIEAVKIEQRLSLQFKQNYDTLLKDKSQQFEKEMKNKTEEMIKLNNKVQFQENRLTLLENHSNKMSEITTNTKEIIDVERRFEKVKLENDELKSLKIHFAEEIQNIRRQDQSRHDQQIDQLKSQISALTSQLQFIQKDVDGFCQEIQAKDQKIQLQQREIQALKQFEAISQKREVEIEGLKATIIVLKKEIEKLYPNHSKTNFEVIQNVTNQQNQYEAQQYNPNILNNSYQRISVRSNSGINGANNNNVLSQSNVINVNNIDNAYSYQPNQPVQFRSTLQPNQYASQTITQQRQTYQY</sequence>
<gene>
    <name evidence="3" type="ORF">TTHERM_00526910</name>
</gene>
<dbReference type="EMBL" id="GG662209">
    <property type="protein sequence ID" value="EAS07860.1"/>
    <property type="molecule type" value="Genomic_DNA"/>
</dbReference>
<dbReference type="InParanoid" id="I7MB85"/>
<accession>I7MB85</accession>
<dbReference type="HOGENOM" id="CLU_528432_0_0_1"/>